<dbReference type="Pfam" id="PF01547">
    <property type="entry name" value="SBP_bac_1"/>
    <property type="match status" value="1"/>
</dbReference>
<organism evidence="1 2">
    <name type="scientific">Actinopolymorpha pittospori</name>
    <dbReference type="NCBI Taxonomy" id="648752"/>
    <lineage>
        <taxon>Bacteria</taxon>
        <taxon>Bacillati</taxon>
        <taxon>Actinomycetota</taxon>
        <taxon>Actinomycetes</taxon>
        <taxon>Propionibacteriales</taxon>
        <taxon>Actinopolymorphaceae</taxon>
        <taxon>Actinopolymorpha</taxon>
    </lineage>
</organism>
<accession>A0A927N1M6</accession>
<comment type="caution">
    <text evidence="1">The sequence shown here is derived from an EMBL/GenBank/DDBJ whole genome shotgun (WGS) entry which is preliminary data.</text>
</comment>
<dbReference type="AlphaFoldDB" id="A0A927N1M6"/>
<name>A0A927N1M6_9ACTN</name>
<gene>
    <name evidence="1" type="ORF">HEB94_006141</name>
</gene>
<proteinExistence type="predicted"/>
<dbReference type="Proteomes" id="UP000638648">
    <property type="component" value="Unassembled WGS sequence"/>
</dbReference>
<dbReference type="SUPFAM" id="SSF53850">
    <property type="entry name" value="Periplasmic binding protein-like II"/>
    <property type="match status" value="1"/>
</dbReference>
<evidence type="ECO:0000313" key="2">
    <source>
        <dbReference type="Proteomes" id="UP000638648"/>
    </source>
</evidence>
<dbReference type="Gene3D" id="3.40.190.10">
    <property type="entry name" value="Periplasmic binding protein-like II"/>
    <property type="match status" value="2"/>
</dbReference>
<dbReference type="PANTHER" id="PTHR43649">
    <property type="entry name" value="ARABINOSE-BINDING PROTEIN-RELATED"/>
    <property type="match status" value="1"/>
</dbReference>
<keyword evidence="2" id="KW-1185">Reference proteome</keyword>
<sequence>MTITYLVGQPENPSDAKLIEQDIDSFEAKNSGITVELKTINPDSVRTVLQTQLRSGSGPDVFGYDTGPGFAGVLADAGLLYDLTGAYEKNGWKIYDWAKQRVTFDGKILGVPDQVEEVGVYYNKDIFDKYSLAPPKDLADFARIADTLKSNGVTPLSFGNKEGWQGGHILSMALSSAVGQAGMEDLLAGRKSWADPEVVDAISLFFDQYQKAGYLPKSPNAITGDNANALFYSGKAAMTPTGTWLVRDIQSTVKFEVGFFPFPAPDGKGIFAGGLGGGTFVSAKTRHPDAAVKLLDYLVSAEHGRWQVEKYHTIPAFPVDVQGADTEPLFGQILADTAKISSGEGEFGFNIDVLTNDEFNKAMWEGLQSVLVGTKTPRQVADELQEAFEPPTAGE</sequence>
<dbReference type="InterPro" id="IPR050490">
    <property type="entry name" value="Bact_solute-bd_prot1"/>
</dbReference>
<dbReference type="InterPro" id="IPR006059">
    <property type="entry name" value="SBP"/>
</dbReference>
<dbReference type="EMBL" id="JADBEM010000001">
    <property type="protein sequence ID" value="MBE1609293.1"/>
    <property type="molecule type" value="Genomic_DNA"/>
</dbReference>
<evidence type="ECO:0000313" key="1">
    <source>
        <dbReference type="EMBL" id="MBE1609293.1"/>
    </source>
</evidence>
<reference evidence="1" key="1">
    <citation type="submission" date="2020-10" db="EMBL/GenBank/DDBJ databases">
        <title>Sequencing the genomes of 1000 actinobacteria strains.</title>
        <authorList>
            <person name="Klenk H.-P."/>
        </authorList>
    </citation>
    <scope>NUCLEOTIDE SEQUENCE</scope>
    <source>
        <strain evidence="1">DSM 45354</strain>
    </source>
</reference>
<protein>
    <submittedName>
        <fullName evidence="1">Raffinose/stachyose/melibiose transport system substrate-binding protein</fullName>
    </submittedName>
</protein>
<dbReference type="RefSeq" id="WP_192752893.1">
    <property type="nucleotide sequence ID" value="NZ_BAABJL010000142.1"/>
</dbReference>